<dbReference type="Proteomes" id="UP000887577">
    <property type="component" value="Unplaced"/>
</dbReference>
<proteinExistence type="predicted"/>
<accession>A0A914Y0R2</accession>
<dbReference type="PANTHER" id="PTHR22762:SF133">
    <property type="entry name" value="P-TYPE DOMAIN-CONTAINING PROTEIN"/>
    <property type="match status" value="1"/>
</dbReference>
<name>A0A914Y0R2_9BILA</name>
<dbReference type="Gene3D" id="2.60.40.1180">
    <property type="entry name" value="Golgi alpha-mannosidase II"/>
    <property type="match status" value="2"/>
</dbReference>
<dbReference type="GO" id="GO:0004558">
    <property type="term" value="F:alpha-1,4-glucosidase activity"/>
    <property type="evidence" value="ECO:0007669"/>
    <property type="project" value="TreeGrafter"/>
</dbReference>
<dbReference type="InterPro" id="IPR048395">
    <property type="entry name" value="Glyco_hydro_31_C"/>
</dbReference>
<protein>
    <recommendedName>
        <fullName evidence="1">Glycosyl hydrolase family 31 C-terminal domain-containing protein</fullName>
    </recommendedName>
</protein>
<dbReference type="InterPro" id="IPR013780">
    <property type="entry name" value="Glyco_hydro_b"/>
</dbReference>
<evidence type="ECO:0000313" key="2">
    <source>
        <dbReference type="Proteomes" id="UP000887577"/>
    </source>
</evidence>
<dbReference type="PANTHER" id="PTHR22762">
    <property type="entry name" value="ALPHA-GLUCOSIDASE"/>
    <property type="match status" value="1"/>
</dbReference>
<reference evidence="3" key="1">
    <citation type="submission" date="2022-11" db="UniProtKB">
        <authorList>
            <consortium name="WormBaseParasite"/>
        </authorList>
    </citation>
    <scope>IDENTIFICATION</scope>
</reference>
<evidence type="ECO:0000259" key="1">
    <source>
        <dbReference type="Pfam" id="PF21365"/>
    </source>
</evidence>
<keyword evidence="2" id="KW-1185">Reference proteome</keyword>
<dbReference type="WBParaSite" id="PSU_v2.g12376.t1">
    <property type="protein sequence ID" value="PSU_v2.g12376.t1"/>
    <property type="gene ID" value="PSU_v2.g12376"/>
</dbReference>
<dbReference type="Pfam" id="PF21365">
    <property type="entry name" value="Glyco_hydro_31_3rd"/>
    <property type="match status" value="1"/>
</dbReference>
<feature type="domain" description="Glycosyl hydrolase family 31 C-terminal" evidence="1">
    <location>
        <begin position="1"/>
        <end position="61"/>
    </location>
</feature>
<evidence type="ECO:0000313" key="3">
    <source>
        <dbReference type="WBParaSite" id="PSU_v2.g12376.t1"/>
    </source>
</evidence>
<organism evidence="2 3">
    <name type="scientific">Panagrolaimus superbus</name>
    <dbReference type="NCBI Taxonomy" id="310955"/>
    <lineage>
        <taxon>Eukaryota</taxon>
        <taxon>Metazoa</taxon>
        <taxon>Ecdysozoa</taxon>
        <taxon>Nematoda</taxon>
        <taxon>Chromadorea</taxon>
        <taxon>Rhabditida</taxon>
        <taxon>Tylenchina</taxon>
        <taxon>Panagrolaimomorpha</taxon>
        <taxon>Panagrolaimoidea</taxon>
        <taxon>Panagrolaimidae</taxon>
        <taxon>Panagrolaimus</taxon>
    </lineage>
</organism>
<dbReference type="AlphaFoldDB" id="A0A914Y0R2"/>
<sequence>MMIIPVVQEGTTTVQAYLPKAASWYSLFESYYGTIVGSGNTFLLAGWDSMIPIFLRGGSILPRQAPALTTVLARKNRFELVVGLISDESGNKVATGELYWDDGDSIYPEDLSKHNFYHFNFNFKATTKSASLIITQTKAATSLHLPYLENIEIFGYPFTPDFTTATADQLGL</sequence>